<evidence type="ECO:0000313" key="1">
    <source>
        <dbReference type="EMBL" id="MCI82661.1"/>
    </source>
</evidence>
<proteinExistence type="predicted"/>
<dbReference type="Proteomes" id="UP000265520">
    <property type="component" value="Unassembled WGS sequence"/>
</dbReference>
<feature type="non-terminal residue" evidence="1">
    <location>
        <position position="51"/>
    </location>
</feature>
<reference evidence="1 2" key="1">
    <citation type="journal article" date="2018" name="Front. Plant Sci.">
        <title>Red Clover (Trifolium pratense) and Zigzag Clover (T. medium) - A Picture of Genomic Similarities and Differences.</title>
        <authorList>
            <person name="Dluhosova J."/>
            <person name="Istvanek J."/>
            <person name="Nedelnik J."/>
            <person name="Repkova J."/>
        </authorList>
    </citation>
    <scope>NUCLEOTIDE SEQUENCE [LARGE SCALE GENOMIC DNA]</scope>
    <source>
        <strain evidence="2">cv. 10/8</strain>
        <tissue evidence="1">Leaf</tissue>
    </source>
</reference>
<evidence type="ECO:0000313" key="2">
    <source>
        <dbReference type="Proteomes" id="UP000265520"/>
    </source>
</evidence>
<dbReference type="EMBL" id="LXQA011048820">
    <property type="protein sequence ID" value="MCI82661.1"/>
    <property type="molecule type" value="Genomic_DNA"/>
</dbReference>
<sequence length="51" mass="5638">MESEERVNVVIIEGAKGRVLLDLHEDLRKEFILEKEETKTGGIELGGGGKD</sequence>
<comment type="caution">
    <text evidence="1">The sequence shown here is derived from an EMBL/GenBank/DDBJ whole genome shotgun (WGS) entry which is preliminary data.</text>
</comment>
<dbReference type="AlphaFoldDB" id="A0A392V6T0"/>
<keyword evidence="2" id="KW-1185">Reference proteome</keyword>
<name>A0A392V6T0_9FABA</name>
<accession>A0A392V6T0</accession>
<organism evidence="1 2">
    <name type="scientific">Trifolium medium</name>
    <dbReference type="NCBI Taxonomy" id="97028"/>
    <lineage>
        <taxon>Eukaryota</taxon>
        <taxon>Viridiplantae</taxon>
        <taxon>Streptophyta</taxon>
        <taxon>Embryophyta</taxon>
        <taxon>Tracheophyta</taxon>
        <taxon>Spermatophyta</taxon>
        <taxon>Magnoliopsida</taxon>
        <taxon>eudicotyledons</taxon>
        <taxon>Gunneridae</taxon>
        <taxon>Pentapetalae</taxon>
        <taxon>rosids</taxon>
        <taxon>fabids</taxon>
        <taxon>Fabales</taxon>
        <taxon>Fabaceae</taxon>
        <taxon>Papilionoideae</taxon>
        <taxon>50 kb inversion clade</taxon>
        <taxon>NPAAA clade</taxon>
        <taxon>Hologalegina</taxon>
        <taxon>IRL clade</taxon>
        <taxon>Trifolieae</taxon>
        <taxon>Trifolium</taxon>
    </lineage>
</organism>
<protein>
    <submittedName>
        <fullName evidence="1">Uncharacterized protein</fullName>
    </submittedName>
</protein>